<sequence>MNYFQRQLRIDVFAENIKIDLMSVVSVSYRYLRSSADSAPGQINYSIFTVLPNEAEVSLDCLIHVIIVRFLCSRSVGRSLVVEADG</sequence>
<protein>
    <submittedName>
        <fullName evidence="1">Uncharacterized protein</fullName>
    </submittedName>
</protein>
<dbReference type="EMBL" id="CP136898">
    <property type="protein sequence ID" value="WOL19071.1"/>
    <property type="molecule type" value="Genomic_DNA"/>
</dbReference>
<evidence type="ECO:0000313" key="1">
    <source>
        <dbReference type="EMBL" id="WOL19071.1"/>
    </source>
</evidence>
<gene>
    <name evidence="1" type="ORF">Cni_G27868</name>
</gene>
<reference evidence="1 2" key="1">
    <citation type="submission" date="2023-10" db="EMBL/GenBank/DDBJ databases">
        <title>Chromosome-scale genome assembly provides insights into flower coloration mechanisms of Canna indica.</title>
        <authorList>
            <person name="Li C."/>
        </authorList>
    </citation>
    <scope>NUCLEOTIDE SEQUENCE [LARGE SCALE GENOMIC DNA]</scope>
    <source>
        <tissue evidence="1">Flower</tissue>
    </source>
</reference>
<proteinExistence type="predicted"/>
<keyword evidence="2" id="KW-1185">Reference proteome</keyword>
<dbReference type="AlphaFoldDB" id="A0AAQ3QNC0"/>
<organism evidence="1 2">
    <name type="scientific">Canna indica</name>
    <name type="common">Indian-shot</name>
    <dbReference type="NCBI Taxonomy" id="4628"/>
    <lineage>
        <taxon>Eukaryota</taxon>
        <taxon>Viridiplantae</taxon>
        <taxon>Streptophyta</taxon>
        <taxon>Embryophyta</taxon>
        <taxon>Tracheophyta</taxon>
        <taxon>Spermatophyta</taxon>
        <taxon>Magnoliopsida</taxon>
        <taxon>Liliopsida</taxon>
        <taxon>Zingiberales</taxon>
        <taxon>Cannaceae</taxon>
        <taxon>Canna</taxon>
    </lineage>
</organism>
<name>A0AAQ3QNC0_9LILI</name>
<evidence type="ECO:0000313" key="2">
    <source>
        <dbReference type="Proteomes" id="UP001327560"/>
    </source>
</evidence>
<dbReference type="Proteomes" id="UP001327560">
    <property type="component" value="Chromosome 9"/>
</dbReference>
<accession>A0AAQ3QNC0</accession>